<evidence type="ECO:0008006" key="5">
    <source>
        <dbReference type="Google" id="ProtNLM"/>
    </source>
</evidence>
<dbReference type="PANTHER" id="PTHR13774:SF32">
    <property type="entry name" value="ANTISENSE-ENHANCING SEQUENCE 1"/>
    <property type="match status" value="1"/>
</dbReference>
<keyword evidence="4" id="KW-1185">Reference proteome</keyword>
<dbReference type="PIRSF" id="PIRSF016184">
    <property type="entry name" value="PhzC_PhzF"/>
    <property type="match status" value="1"/>
</dbReference>
<comment type="similarity">
    <text evidence="1">Belongs to the PhzF family.</text>
</comment>
<dbReference type="InterPro" id="IPR003719">
    <property type="entry name" value="Phenazine_PhzF-like"/>
</dbReference>
<dbReference type="GO" id="GO:0005737">
    <property type="term" value="C:cytoplasm"/>
    <property type="evidence" value="ECO:0007669"/>
    <property type="project" value="TreeGrafter"/>
</dbReference>
<gene>
    <name evidence="3" type="ORF">SFSGTM_32180</name>
</gene>
<dbReference type="KEGG" id="sniv:SFSGTM_32180"/>
<dbReference type="Proteomes" id="UP000463939">
    <property type="component" value="Plasmid SGTM_pl1"/>
</dbReference>
<geneLocation type="plasmid" evidence="4">
    <name>sgtm_pl1 dna</name>
</geneLocation>
<dbReference type="EMBL" id="AP021882">
    <property type="protein sequence ID" value="BBP02510.1"/>
    <property type="molecule type" value="Genomic_DNA"/>
</dbReference>
<name>A0A809SIU7_9PROT</name>
<accession>A0A809SIU7</accession>
<evidence type="ECO:0000313" key="3">
    <source>
        <dbReference type="EMBL" id="BBP02510.1"/>
    </source>
</evidence>
<protein>
    <recommendedName>
        <fullName evidence="5">PhzF family phenazine biosynthesis protein</fullName>
    </recommendedName>
</protein>
<dbReference type="AlphaFoldDB" id="A0A809SIU7"/>
<dbReference type="NCBIfam" id="TIGR00654">
    <property type="entry name" value="PhzF_family"/>
    <property type="match status" value="1"/>
</dbReference>
<keyword evidence="3" id="KW-0614">Plasmid</keyword>
<evidence type="ECO:0000256" key="2">
    <source>
        <dbReference type="PIRSR" id="PIRSR016184-1"/>
    </source>
</evidence>
<evidence type="ECO:0000256" key="1">
    <source>
        <dbReference type="ARBA" id="ARBA00008270"/>
    </source>
</evidence>
<dbReference type="PANTHER" id="PTHR13774">
    <property type="entry name" value="PHENAZINE BIOSYNTHESIS PROTEIN"/>
    <property type="match status" value="1"/>
</dbReference>
<organism evidence="3 4">
    <name type="scientific">Sulfuriferula nivalis</name>
    <dbReference type="NCBI Taxonomy" id="2675298"/>
    <lineage>
        <taxon>Bacteria</taxon>
        <taxon>Pseudomonadati</taxon>
        <taxon>Pseudomonadota</taxon>
        <taxon>Betaproteobacteria</taxon>
        <taxon>Nitrosomonadales</taxon>
        <taxon>Sulfuricellaceae</taxon>
        <taxon>Sulfuriferula</taxon>
    </lineage>
</organism>
<dbReference type="Pfam" id="PF02567">
    <property type="entry name" value="PhzC-PhzF"/>
    <property type="match status" value="1"/>
</dbReference>
<dbReference type="Gene3D" id="3.10.310.10">
    <property type="entry name" value="Diaminopimelate Epimerase, Chain A, domain 1"/>
    <property type="match status" value="2"/>
</dbReference>
<reference evidence="4" key="1">
    <citation type="submission" date="2019-11" db="EMBL/GenBank/DDBJ databases">
        <title>Isolation and characterization of a novel species in the genus Sulfuriferula.</title>
        <authorList>
            <person name="Mochizuki J."/>
            <person name="Kojima H."/>
            <person name="Fukui M."/>
        </authorList>
    </citation>
    <scope>NUCLEOTIDE SEQUENCE [LARGE SCALE GENOMIC DNA]</scope>
    <source>
        <strain evidence="4">SGTM</strain>
        <plasmid evidence="4">sgtm_pl1 dna</plasmid>
    </source>
</reference>
<dbReference type="GO" id="GO:0016853">
    <property type="term" value="F:isomerase activity"/>
    <property type="evidence" value="ECO:0007669"/>
    <property type="project" value="TreeGrafter"/>
</dbReference>
<dbReference type="RefSeq" id="WP_162086403.1">
    <property type="nucleotide sequence ID" value="NZ_AP021882.1"/>
</dbReference>
<proteinExistence type="inferred from homology"/>
<evidence type="ECO:0000313" key="4">
    <source>
        <dbReference type="Proteomes" id="UP000463939"/>
    </source>
</evidence>
<dbReference type="SUPFAM" id="SSF54506">
    <property type="entry name" value="Diaminopimelate epimerase-like"/>
    <property type="match status" value="1"/>
</dbReference>
<sequence>MNYQFMLLDVFTGTPFGGNPLAVFPDALGISSSLMQKIAKELNLSETAFVVPSAKRTATHQVRIFTPTKELPFAGHPTIGTAVALASSSLGPDEYSVELVFDEVAGLIPVKAMKSQDGTFSAFLKVGPAVIQRMPHSLDQLATLLNVKSDQIETSFIEPAYVTCGVPFTMIPVKSRQVLENISMNLNEWELLISKSPAPQVYPYFVDCEKHEAFVRMFAPAFGQAEDAATGAAAAALGSYLAQKNKSMEIQTWSIHQGAQIGRKSMLQVKIIPSISGIGNVELGGDAVVIGTGEILSDILTKIDVSYVGEVANA</sequence>
<feature type="active site" evidence="2">
    <location>
        <position position="46"/>
    </location>
</feature>